<evidence type="ECO:0000313" key="15">
    <source>
        <dbReference type="Proteomes" id="UP000044616"/>
    </source>
</evidence>
<sequence length="753" mass="84835">MTINKVTVLGAGTMGAQLAALFVNAGLKVKLLDIVIDENNPNLIAKKSYDKIIDKKRPLLFDLNLASNLTYGNFTDDLTNDDADLYIEAVKEDIKIKHAVWQQVAQHAKEDALFATNTSGIPIKAIAEAFNEKDQERFFGLHFFNPPRIMKLVELIPSSHTKESIILNVKKFVQNVLGKGVIVVNDVPGFVANRVGTQTMNDIMYRAEQQNLNITDVDALTGQAIGRPKTGTYALSDLVGLDIAVSVIKGMQQVPEEAPYFHNVKVVNTLFDIGALGRKTKQGFYKKDKDTKERLVYDKEKQDYVPVSQPQSPILNEFNKDLVHNLDVIFNAQDEAGQFLWKTLRNNFYYSAINVPKATDDFRDIDRALVWGFNWKLGPFQLWDAMGFERVKSRMEDELGDLPQWINELDGSFYKQNETIEYVTPVSHFIKDELWDKGDAKLSVTHDDQLLLKLQSKNNVITDEFNDALVEAIDLLEHQYYTSMVIYADGNNFSVGANLFLMKKAHEEGLVDDVVAQSIDKLHYSFNRLKYSLKPIVTAVQGRALGGGCELVLYSPIVVAASETYIGLVEAGVGLLPSGGGLAEMADRILHTSHKFDDKQASMTKVFTNIAFAKVSTNAFEARRYGYLRDTDTIIFNTAQRVEVALKRAKYEAETNYIPNPRHQYITLGEDFKALIQGQLDAQRRGHFISDHDYHIALNIATILAGGDLPRNTFINQRYIQSLEKIGFIDLLKSKKSYERIAHMLKTGKPLRN</sequence>
<dbReference type="PANTHER" id="PTHR48075:SF7">
    <property type="entry name" value="3-HYDROXYACYL-COA DEHYDROGENASE-RELATED"/>
    <property type="match status" value="1"/>
</dbReference>
<dbReference type="Pfam" id="PF02737">
    <property type="entry name" value="3HCDH_N"/>
    <property type="match status" value="1"/>
</dbReference>
<evidence type="ECO:0000256" key="7">
    <source>
        <dbReference type="ARBA" id="ARBA00023002"/>
    </source>
</evidence>
<dbReference type="UniPathway" id="UPA00659"/>
<keyword evidence="9" id="KW-0443">Lipid metabolism</keyword>
<dbReference type="GO" id="GO:0004300">
    <property type="term" value="F:enoyl-CoA hydratase activity"/>
    <property type="evidence" value="ECO:0007669"/>
    <property type="project" value="UniProtKB-EC"/>
</dbReference>
<comment type="similarity">
    <text evidence="11">Belongs to the enoyl-CoA hydratase/isomerase family.</text>
</comment>
<accession>A0A077UJ05</accession>
<dbReference type="InterPro" id="IPR018376">
    <property type="entry name" value="Enoyl-CoA_hyd/isom_CS"/>
</dbReference>
<dbReference type="GO" id="GO:0003857">
    <property type="term" value="F:(3S)-3-hydroxyacyl-CoA dehydrogenase (NAD+) activity"/>
    <property type="evidence" value="ECO:0007669"/>
    <property type="project" value="UniProtKB-EC"/>
</dbReference>
<comment type="similarity">
    <text evidence="2">In the N-terminal section; belongs to the enoyl-CoA hydratase/isomerase family.</text>
</comment>
<evidence type="ECO:0000256" key="4">
    <source>
        <dbReference type="ARBA" id="ARBA00012076"/>
    </source>
</evidence>
<gene>
    <name evidence="14" type="ORF">ERS140147_00321</name>
</gene>
<dbReference type="SUPFAM" id="SSF52096">
    <property type="entry name" value="ClpP/crotonase"/>
    <property type="match status" value="1"/>
</dbReference>
<evidence type="ECO:0000256" key="1">
    <source>
        <dbReference type="ARBA" id="ARBA00005005"/>
    </source>
</evidence>
<dbReference type="EC" id="4.2.1.17" evidence="4"/>
<comment type="catalytic activity">
    <reaction evidence="10">
        <text>a (3S)-3-hydroxyacyl-CoA + NAD(+) = a 3-oxoacyl-CoA + NADH + H(+)</text>
        <dbReference type="Rhea" id="RHEA:22432"/>
        <dbReference type="ChEBI" id="CHEBI:15378"/>
        <dbReference type="ChEBI" id="CHEBI:57318"/>
        <dbReference type="ChEBI" id="CHEBI:57540"/>
        <dbReference type="ChEBI" id="CHEBI:57945"/>
        <dbReference type="ChEBI" id="CHEBI:90726"/>
        <dbReference type="EC" id="1.1.1.35"/>
    </reaction>
</comment>
<evidence type="ECO:0000256" key="11">
    <source>
        <dbReference type="RuleBase" id="RU003707"/>
    </source>
</evidence>
<dbReference type="SUPFAM" id="SSF48179">
    <property type="entry name" value="6-phosphogluconate dehydrogenase C-terminal domain-like"/>
    <property type="match status" value="2"/>
</dbReference>
<comment type="similarity">
    <text evidence="3">Belongs to the 3-hydroxyacyl-CoA dehydrogenase family.</text>
</comment>
<evidence type="ECO:0000313" key="14">
    <source>
        <dbReference type="EMBL" id="CDR27043.1"/>
    </source>
</evidence>
<evidence type="ECO:0000256" key="6">
    <source>
        <dbReference type="ARBA" id="ARBA00022963"/>
    </source>
</evidence>
<dbReference type="GO" id="GO:0006635">
    <property type="term" value="P:fatty acid beta-oxidation"/>
    <property type="evidence" value="ECO:0007669"/>
    <property type="project" value="UniProtKB-UniPathway"/>
</dbReference>
<dbReference type="InterPro" id="IPR036291">
    <property type="entry name" value="NAD(P)-bd_dom_sf"/>
</dbReference>
<comment type="pathway">
    <text evidence="1">Lipid metabolism; fatty acid beta-oxidation.</text>
</comment>
<feature type="domain" description="3-hydroxyacyl-CoA dehydrogenase NAD binding" evidence="13">
    <location>
        <begin position="5"/>
        <end position="187"/>
    </location>
</feature>
<dbReference type="CDD" id="cd06558">
    <property type="entry name" value="crotonase-like"/>
    <property type="match status" value="1"/>
</dbReference>
<evidence type="ECO:0000256" key="3">
    <source>
        <dbReference type="ARBA" id="ARBA00009463"/>
    </source>
</evidence>
<dbReference type="Pfam" id="PF00378">
    <property type="entry name" value="ECH_1"/>
    <property type="match status" value="1"/>
</dbReference>
<evidence type="ECO:0000256" key="8">
    <source>
        <dbReference type="ARBA" id="ARBA00023027"/>
    </source>
</evidence>
<dbReference type="RefSeq" id="WP_047529183.1">
    <property type="nucleotide sequence ID" value="NZ_CCEH01000002.1"/>
</dbReference>
<dbReference type="PANTHER" id="PTHR48075">
    <property type="entry name" value="3-HYDROXYACYL-COA DEHYDROGENASE FAMILY PROTEIN"/>
    <property type="match status" value="1"/>
</dbReference>
<protein>
    <recommendedName>
        <fullName evidence="4">enoyl-CoA hydratase</fullName>
        <ecNumber evidence="4">4.2.1.17</ecNumber>
    </recommendedName>
</protein>
<dbReference type="Proteomes" id="UP000044616">
    <property type="component" value="Unassembled WGS sequence"/>
</dbReference>
<keyword evidence="8" id="KW-0520">NAD</keyword>
<dbReference type="Pfam" id="PF00725">
    <property type="entry name" value="3HCDH"/>
    <property type="match status" value="1"/>
</dbReference>
<keyword evidence="6" id="KW-0442">Lipid degradation</keyword>
<name>A0A077UJ05_9STAP</name>
<dbReference type="EMBL" id="CCEH01000002">
    <property type="protein sequence ID" value="CDR27043.1"/>
    <property type="molecule type" value="Genomic_DNA"/>
</dbReference>
<feature type="domain" description="3-hydroxyacyl-CoA dehydrogenase C-terminal" evidence="12">
    <location>
        <begin position="189"/>
        <end position="286"/>
    </location>
</feature>
<dbReference type="InterPro" id="IPR008927">
    <property type="entry name" value="6-PGluconate_DH-like_C_sf"/>
</dbReference>
<dbReference type="AlphaFoldDB" id="A0A077UJ05"/>
<evidence type="ECO:0000259" key="12">
    <source>
        <dbReference type="Pfam" id="PF00725"/>
    </source>
</evidence>
<dbReference type="InterPro" id="IPR006176">
    <property type="entry name" value="3-OHacyl-CoA_DH_NAD-bd"/>
</dbReference>
<dbReference type="InterPro" id="IPR006108">
    <property type="entry name" value="3HC_DH_C"/>
</dbReference>
<evidence type="ECO:0000256" key="5">
    <source>
        <dbReference type="ARBA" id="ARBA00022832"/>
    </source>
</evidence>
<evidence type="ECO:0000256" key="2">
    <source>
        <dbReference type="ARBA" id="ARBA00008750"/>
    </source>
</evidence>
<reference evidence="14 15" key="1">
    <citation type="submission" date="2014-05" db="EMBL/GenBank/DDBJ databases">
        <authorList>
            <person name="Aslett A.Martin."/>
            <person name="De Silva Nishadi"/>
        </authorList>
    </citation>
    <scope>NUCLEOTIDE SEQUENCE [LARGE SCALE GENOMIC DNA]</scope>
</reference>
<dbReference type="GO" id="GO:0070403">
    <property type="term" value="F:NAD+ binding"/>
    <property type="evidence" value="ECO:0007669"/>
    <property type="project" value="InterPro"/>
</dbReference>
<organism evidence="14 15">
    <name type="scientific">Staphylococcus schweitzeri</name>
    <dbReference type="NCBI Taxonomy" id="1654388"/>
    <lineage>
        <taxon>Bacteria</taxon>
        <taxon>Bacillati</taxon>
        <taxon>Bacillota</taxon>
        <taxon>Bacilli</taxon>
        <taxon>Bacillales</taxon>
        <taxon>Staphylococcaceae</taxon>
        <taxon>Staphylococcus</taxon>
    </lineage>
</organism>
<dbReference type="SUPFAM" id="SSF51735">
    <property type="entry name" value="NAD(P)-binding Rossmann-fold domains"/>
    <property type="match status" value="1"/>
</dbReference>
<dbReference type="Gene3D" id="1.10.1040.50">
    <property type="match status" value="1"/>
</dbReference>
<evidence type="ECO:0000256" key="10">
    <source>
        <dbReference type="ARBA" id="ARBA00049556"/>
    </source>
</evidence>
<dbReference type="Gene3D" id="3.40.50.720">
    <property type="entry name" value="NAD(P)-binding Rossmann-like Domain"/>
    <property type="match status" value="1"/>
</dbReference>
<evidence type="ECO:0000256" key="9">
    <source>
        <dbReference type="ARBA" id="ARBA00023098"/>
    </source>
</evidence>
<evidence type="ECO:0000259" key="13">
    <source>
        <dbReference type="Pfam" id="PF02737"/>
    </source>
</evidence>
<dbReference type="Gene3D" id="3.90.226.10">
    <property type="entry name" value="2-enoyl-CoA Hydratase, Chain A, domain 1"/>
    <property type="match status" value="1"/>
</dbReference>
<dbReference type="InterPro" id="IPR029045">
    <property type="entry name" value="ClpP/crotonase-like_dom_sf"/>
</dbReference>
<proteinExistence type="inferred from homology"/>
<keyword evidence="7 14" id="KW-0560">Oxidoreductase</keyword>
<dbReference type="PROSITE" id="PS00166">
    <property type="entry name" value="ENOYL_COA_HYDRATASE"/>
    <property type="match status" value="1"/>
</dbReference>
<dbReference type="InterPro" id="IPR001753">
    <property type="entry name" value="Enoyl-CoA_hydra/iso"/>
</dbReference>
<keyword evidence="5" id="KW-0276">Fatty acid metabolism</keyword>